<name>A0A2W5CXE2_9PSED</name>
<proteinExistence type="predicted"/>
<protein>
    <recommendedName>
        <fullName evidence="1">YjiS-like domain-containing protein</fullName>
    </recommendedName>
</protein>
<dbReference type="EMBL" id="QFOH01000011">
    <property type="protein sequence ID" value="PZP24041.1"/>
    <property type="molecule type" value="Genomic_DNA"/>
</dbReference>
<dbReference type="InterPro" id="IPR009506">
    <property type="entry name" value="YjiS-like"/>
</dbReference>
<evidence type="ECO:0000313" key="3">
    <source>
        <dbReference type="Proteomes" id="UP000249198"/>
    </source>
</evidence>
<gene>
    <name evidence="2" type="ORF">DI599_10155</name>
</gene>
<dbReference type="RefSeq" id="WP_273231638.1">
    <property type="nucleotide sequence ID" value="NZ_QFOH01000011.1"/>
</dbReference>
<comment type="caution">
    <text evidence="2">The sequence shown here is derived from an EMBL/GenBank/DDBJ whole genome shotgun (WGS) entry which is preliminary data.</text>
</comment>
<reference evidence="2 3" key="1">
    <citation type="submission" date="2017-08" db="EMBL/GenBank/DDBJ databases">
        <title>Infants hospitalized years apart are colonized by the same room-sourced microbial strains.</title>
        <authorList>
            <person name="Brooks B."/>
            <person name="Olm M.R."/>
            <person name="Firek B.A."/>
            <person name="Baker R."/>
            <person name="Thomas B.C."/>
            <person name="Morowitz M.J."/>
            <person name="Banfield J.F."/>
        </authorList>
    </citation>
    <scope>NUCLEOTIDE SEQUENCE [LARGE SCALE GENOMIC DNA]</scope>
    <source>
        <strain evidence="2">S2_009_000_R2_77</strain>
    </source>
</reference>
<dbReference type="Pfam" id="PF06568">
    <property type="entry name" value="YjiS-like"/>
    <property type="match status" value="1"/>
</dbReference>
<dbReference type="AlphaFoldDB" id="A0A2W5CXE2"/>
<dbReference type="Proteomes" id="UP000249198">
    <property type="component" value="Unassembled WGS sequence"/>
</dbReference>
<sequence>MKKQQQGYALVVRPTSYLPLWRRLAQRVRSWRALSVQRHRLATLGEATLKDLGLSRADIEQEIHRPFWDGPAESDMLRDDRPHD</sequence>
<evidence type="ECO:0000313" key="2">
    <source>
        <dbReference type="EMBL" id="PZP24041.1"/>
    </source>
</evidence>
<accession>A0A2W5CXE2</accession>
<evidence type="ECO:0000259" key="1">
    <source>
        <dbReference type="Pfam" id="PF06568"/>
    </source>
</evidence>
<feature type="domain" description="YjiS-like" evidence="1">
    <location>
        <begin position="24"/>
        <end position="60"/>
    </location>
</feature>
<organism evidence="2 3">
    <name type="scientific">Pseudomonas kuykendallii</name>
    <dbReference type="NCBI Taxonomy" id="1007099"/>
    <lineage>
        <taxon>Bacteria</taxon>
        <taxon>Pseudomonadati</taxon>
        <taxon>Pseudomonadota</taxon>
        <taxon>Gammaproteobacteria</taxon>
        <taxon>Pseudomonadales</taxon>
        <taxon>Pseudomonadaceae</taxon>
        <taxon>Pseudomonas</taxon>
    </lineage>
</organism>